<evidence type="ECO:0000313" key="5">
    <source>
        <dbReference type="Proteomes" id="UP000248079"/>
    </source>
</evidence>
<dbReference type="InterPro" id="IPR001375">
    <property type="entry name" value="Peptidase_S9_cat"/>
</dbReference>
<dbReference type="GO" id="GO:0004252">
    <property type="term" value="F:serine-type endopeptidase activity"/>
    <property type="evidence" value="ECO:0007669"/>
    <property type="project" value="TreeGrafter"/>
</dbReference>
<comment type="caution">
    <text evidence="4">The sequence shown here is derived from an EMBL/GenBank/DDBJ whole genome shotgun (WGS) entry which is preliminary data.</text>
</comment>
<reference evidence="4 5" key="1">
    <citation type="submission" date="2018-05" db="EMBL/GenBank/DDBJ databases">
        <title>Marinifilum breve JC075T sp. nov., a marine bacterium isolated from Yongle Blue Hole in the South China Sea.</title>
        <authorList>
            <person name="Fu T."/>
        </authorList>
    </citation>
    <scope>NUCLEOTIDE SEQUENCE [LARGE SCALE GENOMIC DNA]</scope>
    <source>
        <strain evidence="4 5">JC075</strain>
    </source>
</reference>
<dbReference type="RefSeq" id="WP_110360589.1">
    <property type="nucleotide sequence ID" value="NZ_QFLI01000003.1"/>
</dbReference>
<dbReference type="Gene3D" id="2.120.10.30">
    <property type="entry name" value="TolB, C-terminal domain"/>
    <property type="match status" value="1"/>
</dbReference>
<dbReference type="Gene3D" id="3.40.50.1820">
    <property type="entry name" value="alpha/beta hydrolase"/>
    <property type="match status" value="1"/>
</dbReference>
<dbReference type="OrthoDB" id="9812921at2"/>
<feature type="signal peptide" evidence="2">
    <location>
        <begin position="1"/>
        <end position="20"/>
    </location>
</feature>
<keyword evidence="5" id="KW-1185">Reference proteome</keyword>
<evidence type="ECO:0000256" key="1">
    <source>
        <dbReference type="ARBA" id="ARBA00022801"/>
    </source>
</evidence>
<evidence type="ECO:0000256" key="2">
    <source>
        <dbReference type="SAM" id="SignalP"/>
    </source>
</evidence>
<name>A0A2V4A364_9BACT</name>
<proteinExistence type="predicted"/>
<dbReference type="AlphaFoldDB" id="A0A2V4A364"/>
<dbReference type="PANTHER" id="PTHR42776:SF27">
    <property type="entry name" value="DIPEPTIDYL PEPTIDASE FAMILY MEMBER 6"/>
    <property type="match status" value="1"/>
</dbReference>
<organism evidence="4 5">
    <name type="scientific">Marinifilum breve</name>
    <dbReference type="NCBI Taxonomy" id="2184082"/>
    <lineage>
        <taxon>Bacteria</taxon>
        <taxon>Pseudomonadati</taxon>
        <taxon>Bacteroidota</taxon>
        <taxon>Bacteroidia</taxon>
        <taxon>Marinilabiliales</taxon>
        <taxon>Marinifilaceae</taxon>
    </lineage>
</organism>
<evidence type="ECO:0000259" key="3">
    <source>
        <dbReference type="Pfam" id="PF00326"/>
    </source>
</evidence>
<dbReference type="SUPFAM" id="SSF53474">
    <property type="entry name" value="alpha/beta-Hydrolases"/>
    <property type="match status" value="1"/>
</dbReference>
<dbReference type="Proteomes" id="UP000248079">
    <property type="component" value="Unassembled WGS sequence"/>
</dbReference>
<feature type="chain" id="PRO_5015944165" evidence="2">
    <location>
        <begin position="21"/>
        <end position="859"/>
    </location>
</feature>
<dbReference type="GO" id="GO:0006508">
    <property type="term" value="P:proteolysis"/>
    <property type="evidence" value="ECO:0007669"/>
    <property type="project" value="InterPro"/>
</dbReference>
<dbReference type="InterPro" id="IPR029058">
    <property type="entry name" value="AB_hydrolase_fold"/>
</dbReference>
<feature type="domain" description="Peptidase S9 prolyl oligopeptidase catalytic" evidence="3">
    <location>
        <begin position="641"/>
        <end position="845"/>
    </location>
</feature>
<sequence>MNKIVVSALAVILSVNLCFATSGEDNKQQTIKNWLITDAIELHLPAFNTTEDFGGSTFKLKNLLQENQMDLCKIAPKESDKLNWNNEQLTWKKKNVNSKGFLSLPNKENKLYYLVSYLNTDQWGEFELSLKSFPMIEVYVDGKKQLSQYKHEADKAKESSKSLKLEQGHHKIVVKVLSGSKNNQFQLALKSKNDANAFELSLSPKQFMDINKVLDGTKVKNTALSFDGKYALISYSRTLPPSDKSESWKEIQEIETGKILYTFRGTQLSNITWLPTGNQISYTKSYNGKTSVFVFDFEKNTEKQIAENIADFSSYTWSPNGKFIIYSVGKSNSEDWKMKKFQGMEDRLPWYRYRSFLYKLDVASGVKQRLTYGTLSTDLADISADGKSILFTTSRPDYSGYPYFKQNLYQMNVETFKVESIWEDKLVSGQAQYSPDSKQLLVQGGPSCFGKVGENIGNHPIANNYDGQLYIYDLTSKNVDPITYNFDPAIDAAIWNKSDNKIYIKAQDKDYVKLFSYDIASKEFTELNSNSDVVRGFDLSENGKTLSYVACGISSPYKAFTYDIASKANQVIANPEKDHLKNVMLGKNEDWNFTKEDGTTIIGRVYYPPNFDSNKKYPLIVNYYGGTSPVERSFGGRYPLNMYAAMGYVVYLLQPSGATGFGQEFSARHQNNWGIITADEIINGTKKFIKEHSFIDADKVGCIGASYGGFTTQLLQTRTDIFAAAISHAGISDITSYWGEGYWGYSYSMNATGKSFPWNRKDIYVDQSPLFNADKITTPMLLLHGSQDTNVPLGESIQMYQALKLLGKDVEFVQVKGQDHLIQNYNKRILWNNTIFAYFAKYLKDQPQWWDELYPDKNL</sequence>
<dbReference type="InterPro" id="IPR011042">
    <property type="entry name" value="6-blade_b-propeller_TolB-like"/>
</dbReference>
<dbReference type="EMBL" id="QFLI01000003">
    <property type="protein sequence ID" value="PXY01780.1"/>
    <property type="molecule type" value="Genomic_DNA"/>
</dbReference>
<keyword evidence="2" id="KW-0732">Signal</keyword>
<accession>A0A2V4A364</accession>
<protein>
    <submittedName>
        <fullName evidence="4">S9 family peptidase</fullName>
    </submittedName>
</protein>
<dbReference type="SUPFAM" id="SSF82171">
    <property type="entry name" value="DPP6 N-terminal domain-like"/>
    <property type="match status" value="1"/>
</dbReference>
<keyword evidence="1" id="KW-0378">Hydrolase</keyword>
<dbReference type="Pfam" id="PF00326">
    <property type="entry name" value="Peptidase_S9"/>
    <property type="match status" value="1"/>
</dbReference>
<evidence type="ECO:0000313" key="4">
    <source>
        <dbReference type="EMBL" id="PXY01780.1"/>
    </source>
</evidence>
<gene>
    <name evidence="4" type="ORF">DF185_09965</name>
</gene>
<dbReference type="PANTHER" id="PTHR42776">
    <property type="entry name" value="SERINE PEPTIDASE S9 FAMILY MEMBER"/>
    <property type="match status" value="1"/>
</dbReference>